<evidence type="ECO:0000256" key="1">
    <source>
        <dbReference type="SAM" id="MobiDB-lite"/>
    </source>
</evidence>
<sequence length="254" mass="28760">MTSCGVVYVQEGRDARVAKIDALSNTVLTLHGLIDVSPPEGRFALLDVIQERMALVEMKRGKLASLDNTLAPAREFIAREIHWMLSNEVVQIILNPLDNQNIQSGSNGDNGRDNSKDEIISELPRVIQELRGERKQWQEKKTTATGSGNKKESLSENIRERRRQVQYPSFSGGSAQEAKDWLMEYNSICKHVAFTEEEKLADVRVRFKGIALRWLTSQLPEVTNKWSNLEKAFLVYFAGGENTVETALQELREL</sequence>
<name>A0A367IY89_RHIST</name>
<comment type="caution">
    <text evidence="2">The sequence shown here is derived from an EMBL/GenBank/DDBJ whole genome shotgun (WGS) entry which is preliminary data.</text>
</comment>
<evidence type="ECO:0000313" key="3">
    <source>
        <dbReference type="Proteomes" id="UP000253551"/>
    </source>
</evidence>
<organism evidence="2 3">
    <name type="scientific">Rhizopus stolonifer</name>
    <name type="common">Rhizopus nigricans</name>
    <dbReference type="NCBI Taxonomy" id="4846"/>
    <lineage>
        <taxon>Eukaryota</taxon>
        <taxon>Fungi</taxon>
        <taxon>Fungi incertae sedis</taxon>
        <taxon>Mucoromycota</taxon>
        <taxon>Mucoromycotina</taxon>
        <taxon>Mucoromycetes</taxon>
        <taxon>Mucorales</taxon>
        <taxon>Mucorineae</taxon>
        <taxon>Rhizopodaceae</taxon>
        <taxon>Rhizopus</taxon>
    </lineage>
</organism>
<evidence type="ECO:0000313" key="2">
    <source>
        <dbReference type="EMBL" id="RCH82655.1"/>
    </source>
</evidence>
<dbReference type="OrthoDB" id="2289027at2759"/>
<gene>
    <name evidence="2" type="ORF">CU098_004671</name>
</gene>
<dbReference type="EMBL" id="PJQM01005024">
    <property type="protein sequence ID" value="RCH82655.1"/>
    <property type="molecule type" value="Genomic_DNA"/>
</dbReference>
<dbReference type="Proteomes" id="UP000253551">
    <property type="component" value="Unassembled WGS sequence"/>
</dbReference>
<protein>
    <recommendedName>
        <fullName evidence="4">Retrotransposon gag domain-containing protein</fullName>
    </recommendedName>
</protein>
<feature type="compositionally biased region" description="Basic and acidic residues" evidence="1">
    <location>
        <begin position="149"/>
        <end position="159"/>
    </location>
</feature>
<accession>A0A367IY89</accession>
<evidence type="ECO:0008006" key="4">
    <source>
        <dbReference type="Google" id="ProtNLM"/>
    </source>
</evidence>
<feature type="region of interest" description="Disordered" evidence="1">
    <location>
        <begin position="134"/>
        <end position="159"/>
    </location>
</feature>
<keyword evidence="3" id="KW-1185">Reference proteome</keyword>
<proteinExistence type="predicted"/>
<dbReference type="AlphaFoldDB" id="A0A367IY89"/>
<reference evidence="2 3" key="1">
    <citation type="journal article" date="2018" name="G3 (Bethesda)">
        <title>Phylogenetic and Phylogenomic Definition of Rhizopus Species.</title>
        <authorList>
            <person name="Gryganskyi A.P."/>
            <person name="Golan J."/>
            <person name="Dolatabadi S."/>
            <person name="Mondo S."/>
            <person name="Robb S."/>
            <person name="Idnurm A."/>
            <person name="Muszewska A."/>
            <person name="Steczkiewicz K."/>
            <person name="Masonjones S."/>
            <person name="Liao H.L."/>
            <person name="Gajdeczka M.T."/>
            <person name="Anike F."/>
            <person name="Vuek A."/>
            <person name="Anishchenko I.M."/>
            <person name="Voigt K."/>
            <person name="de Hoog G.S."/>
            <person name="Smith M.E."/>
            <person name="Heitman J."/>
            <person name="Vilgalys R."/>
            <person name="Stajich J.E."/>
        </authorList>
    </citation>
    <scope>NUCLEOTIDE SEQUENCE [LARGE SCALE GENOMIC DNA]</scope>
    <source>
        <strain evidence="2 3">LSU 92-RS-03</strain>
    </source>
</reference>